<gene>
    <name evidence="1" type="ORF">LTS18_014743</name>
</gene>
<evidence type="ECO:0000313" key="1">
    <source>
        <dbReference type="EMBL" id="KAK3045030.1"/>
    </source>
</evidence>
<accession>A0ACC3CV52</accession>
<evidence type="ECO:0000313" key="2">
    <source>
        <dbReference type="Proteomes" id="UP001186974"/>
    </source>
</evidence>
<feature type="non-terminal residue" evidence="1">
    <location>
        <position position="335"/>
    </location>
</feature>
<dbReference type="EMBL" id="JAWDJW010011113">
    <property type="protein sequence ID" value="KAK3045030.1"/>
    <property type="molecule type" value="Genomic_DNA"/>
</dbReference>
<organism evidence="1 2">
    <name type="scientific">Coniosporium uncinatum</name>
    <dbReference type="NCBI Taxonomy" id="93489"/>
    <lineage>
        <taxon>Eukaryota</taxon>
        <taxon>Fungi</taxon>
        <taxon>Dikarya</taxon>
        <taxon>Ascomycota</taxon>
        <taxon>Pezizomycotina</taxon>
        <taxon>Dothideomycetes</taxon>
        <taxon>Dothideomycetes incertae sedis</taxon>
        <taxon>Coniosporium</taxon>
    </lineage>
</organism>
<comment type="caution">
    <text evidence="1">The sequence shown here is derived from an EMBL/GenBank/DDBJ whole genome shotgun (WGS) entry which is preliminary data.</text>
</comment>
<name>A0ACC3CV52_9PEZI</name>
<keyword evidence="2" id="KW-1185">Reference proteome</keyword>
<reference evidence="1" key="1">
    <citation type="submission" date="2024-09" db="EMBL/GenBank/DDBJ databases">
        <title>Black Yeasts Isolated from many extreme environments.</title>
        <authorList>
            <person name="Coleine C."/>
            <person name="Stajich J.E."/>
            <person name="Selbmann L."/>
        </authorList>
    </citation>
    <scope>NUCLEOTIDE SEQUENCE</scope>
    <source>
        <strain evidence="1">CCFEE 5737</strain>
    </source>
</reference>
<proteinExistence type="predicted"/>
<protein>
    <submittedName>
        <fullName evidence="1">Uncharacterized protein</fullName>
    </submittedName>
</protein>
<sequence>MPGMFTLYLNCRQCRNGELVEDQMVVDDDTGRILYRTGYIGGELVDLEEGIIAPGFLELQTNGVNGFHFTHFKEKQSYDAKVEETAKYYLTKGVTGFWATVPTVAKDEFHNILPSLTPRSIKNGASLLGAHCEGPYLHPNKKGAHDASLFQDPSKTTPVEIYGQSNMSSIKYVTLAPELPNSNALIKDLVRQDIRVSLGHSTATCAQGLEALSSGATSLTHTLNCMSPITAREPGLAGLINVGATKKVPEPYYTIIPDGHHVHPNNVAMLYRANPDKCILISDSIELAGLLDGTYPGHAQIPHNQVKRGNLATIEGTDTLIGSCMSLQDGIQNLM</sequence>
<dbReference type="Proteomes" id="UP001186974">
    <property type="component" value="Unassembled WGS sequence"/>
</dbReference>